<evidence type="ECO:0000313" key="3">
    <source>
        <dbReference type="Proteomes" id="UP000705867"/>
    </source>
</evidence>
<comment type="caution">
    <text evidence="2">The sequence shown here is derived from an EMBL/GenBank/DDBJ whole genome shotgun (WGS) entry which is preliminary data.</text>
</comment>
<protein>
    <submittedName>
        <fullName evidence="2">Nickel pincer cofactor biosynthesis protein LarB</fullName>
    </submittedName>
</protein>
<dbReference type="GO" id="GO:0006189">
    <property type="term" value="P:'de novo' IMP biosynthetic process"/>
    <property type="evidence" value="ECO:0007669"/>
    <property type="project" value="InterPro"/>
</dbReference>
<gene>
    <name evidence="2" type="primary">larB</name>
    <name evidence="2" type="ORF">K8I29_00010</name>
</gene>
<dbReference type="PANTHER" id="PTHR43064">
    <property type="entry name" value="PHOSPHORIBOSYLAMINOIMIDAZOLE CARBOXYLASE-RELATED"/>
    <property type="match status" value="1"/>
</dbReference>
<proteinExistence type="predicted"/>
<reference evidence="2" key="1">
    <citation type="journal article" date="2021" name="bioRxiv">
        <title>Unraveling nitrogen, sulfur and carbon metabolic pathways and microbial community transcriptional responses to substrate deprivation and toxicity stresses in a bioreactor mimicking anoxic brackish coastal sediment conditions.</title>
        <authorList>
            <person name="Martins P.D."/>
            <person name="Echeveste M.J."/>
            <person name="Arshad A."/>
            <person name="Kurth J."/>
            <person name="Ouboter H."/>
            <person name="Jetten M.S.M."/>
            <person name="Welte C.U."/>
        </authorList>
    </citation>
    <scope>NUCLEOTIDE SEQUENCE</scope>
    <source>
        <strain evidence="2">MAG_39</strain>
    </source>
</reference>
<dbReference type="Gene3D" id="3.40.50.1970">
    <property type="match status" value="1"/>
</dbReference>
<dbReference type="Pfam" id="PF00731">
    <property type="entry name" value="AIRC"/>
    <property type="match status" value="1"/>
</dbReference>
<dbReference type="GO" id="GO:0016787">
    <property type="term" value="F:hydrolase activity"/>
    <property type="evidence" value="ECO:0007669"/>
    <property type="project" value="InterPro"/>
</dbReference>
<dbReference type="SUPFAM" id="SSF52255">
    <property type="entry name" value="N5-CAIR mutase (phosphoribosylaminoimidazole carboxylase, PurE)"/>
    <property type="match status" value="1"/>
</dbReference>
<dbReference type="NCBIfam" id="NF033503">
    <property type="entry name" value="LarB"/>
    <property type="match status" value="1"/>
</dbReference>
<organism evidence="2 3">
    <name type="scientific">Candidatus Nitrobium versatile</name>
    <dbReference type="NCBI Taxonomy" id="2884831"/>
    <lineage>
        <taxon>Bacteria</taxon>
        <taxon>Pseudomonadati</taxon>
        <taxon>Nitrospirota</taxon>
        <taxon>Nitrospiria</taxon>
        <taxon>Nitrospirales</taxon>
        <taxon>Nitrospiraceae</taxon>
        <taxon>Candidatus Nitrobium</taxon>
    </lineage>
</organism>
<feature type="domain" description="PurE" evidence="1">
    <location>
        <begin position="121"/>
        <end position="253"/>
    </location>
</feature>
<name>A0A953JAX7_9BACT</name>
<evidence type="ECO:0000259" key="1">
    <source>
        <dbReference type="SMART" id="SM01001"/>
    </source>
</evidence>
<accession>A0A953JAX7</accession>
<dbReference type="EMBL" id="JAIOIV010000001">
    <property type="protein sequence ID" value="MBZ0154581.1"/>
    <property type="molecule type" value="Genomic_DNA"/>
</dbReference>
<dbReference type="InterPro" id="IPR039476">
    <property type="entry name" value="P2CMN_synthase_LarB"/>
</dbReference>
<dbReference type="SMART" id="SM01001">
    <property type="entry name" value="AIRC"/>
    <property type="match status" value="1"/>
</dbReference>
<sequence>MRNDCLRDLMTQVAAGEVDVDSALQRLKTLPYEDIDFAKIDHHRSLRQGIPEIIYGAGKTTEQIIRIIDVLDKGGTDAIVTRTDKKVFASVRKRYKEAFFNEQARMIILERGKRKKSNNSGFILVISAGTSDIPVAEEAAIMAEIMGNKVERLYDVGVAGIHRLFDKVNLLMSATVLIVVAGMEGALPSVVGGLVDKPVIAVPTSVGYGANFHGLSALLGMLNSCSPGVAVVNIDNGFGAGCIASLINRARQPENPKKTTR</sequence>
<dbReference type="InterPro" id="IPR000031">
    <property type="entry name" value="PurE_dom"/>
</dbReference>
<evidence type="ECO:0000313" key="2">
    <source>
        <dbReference type="EMBL" id="MBZ0154581.1"/>
    </source>
</evidence>
<reference evidence="2" key="2">
    <citation type="submission" date="2021-08" db="EMBL/GenBank/DDBJ databases">
        <authorList>
            <person name="Dalcin Martins P."/>
        </authorList>
    </citation>
    <scope>NUCLEOTIDE SEQUENCE</scope>
    <source>
        <strain evidence="2">MAG_39</strain>
    </source>
</reference>
<dbReference type="Proteomes" id="UP000705867">
    <property type="component" value="Unassembled WGS sequence"/>
</dbReference>
<dbReference type="PANTHER" id="PTHR43064:SF1">
    <property type="entry name" value="SLL1489 PROTEIN"/>
    <property type="match status" value="1"/>
</dbReference>
<dbReference type="AlphaFoldDB" id="A0A953JAX7"/>